<dbReference type="CDD" id="cd01014">
    <property type="entry name" value="nicotinamidase_related"/>
    <property type="match status" value="1"/>
</dbReference>
<dbReference type="KEGG" id="ess:ATZ33_12630"/>
<dbReference type="PANTHER" id="PTHR43540:SF14">
    <property type="entry name" value="ISOCHORISMATASE"/>
    <property type="match status" value="1"/>
</dbReference>
<dbReference type="EMBL" id="JXLC01000006">
    <property type="protein sequence ID" value="OJG92448.1"/>
    <property type="molecule type" value="Genomic_DNA"/>
</dbReference>
<gene>
    <name evidence="4" type="ORF">ATZ33_12630</name>
    <name evidence="5" type="ORF">RV15_GL003241</name>
</gene>
<feature type="domain" description="Isochorismatase-like" evidence="3">
    <location>
        <begin position="5"/>
        <end position="132"/>
    </location>
</feature>
<proteinExistence type="inferred from homology"/>
<evidence type="ECO:0000256" key="2">
    <source>
        <dbReference type="ARBA" id="ARBA00022801"/>
    </source>
</evidence>
<reference evidence="4 6" key="2">
    <citation type="submission" date="2015-12" db="EMBL/GenBank/DDBJ databases">
        <authorList>
            <person name="Lauer A."/>
            <person name="Humrighouse B."/>
            <person name="Loparev V."/>
            <person name="Shewmaker P.L."/>
            <person name="Whitney A.M."/>
            <person name="McLaughlin R.W."/>
        </authorList>
    </citation>
    <scope>NUCLEOTIDE SEQUENCE [LARGE SCALE GENOMIC DNA]</scope>
    <source>
        <strain evidence="4 6">LMG 23085</strain>
    </source>
</reference>
<reference evidence="5 7" key="1">
    <citation type="submission" date="2014-12" db="EMBL/GenBank/DDBJ databases">
        <title>Draft genome sequences of 29 type strains of Enterococci.</title>
        <authorList>
            <person name="Zhong Z."/>
            <person name="Sun Z."/>
            <person name="Liu W."/>
            <person name="Zhang W."/>
            <person name="Zhang H."/>
        </authorList>
    </citation>
    <scope>NUCLEOTIDE SEQUENCE [LARGE SCALE GENOMIC DNA]</scope>
    <source>
        <strain evidence="5 7">DSM 22801</strain>
    </source>
</reference>
<dbReference type="Proteomes" id="UP000065511">
    <property type="component" value="Chromosome"/>
</dbReference>
<sequence length="164" mass="18872">MKNKALIIIDLQKGLNHFGTGLFHLNEVLAGTNERIADYRNNHLPIIFIQHEDDDLVADTPDWQLFEQLDARAEDFYIGKTHANAFFQTKLKELLDELSATELEFCGAQTEYCVDTTIRMAHGLGYTCFMKRGLSTTLNNELLGAQTIIQHHENLWNQRFLTFI</sequence>
<dbReference type="Pfam" id="PF00857">
    <property type="entry name" value="Isochorismatase"/>
    <property type="match status" value="1"/>
</dbReference>
<organism evidence="5 7">
    <name type="scientific">Enterococcus silesiacus</name>
    <dbReference type="NCBI Taxonomy" id="332949"/>
    <lineage>
        <taxon>Bacteria</taxon>
        <taxon>Bacillati</taxon>
        <taxon>Bacillota</taxon>
        <taxon>Bacilli</taxon>
        <taxon>Lactobacillales</taxon>
        <taxon>Enterococcaceae</taxon>
        <taxon>Enterococcus</taxon>
    </lineage>
</organism>
<dbReference type="InterPro" id="IPR050272">
    <property type="entry name" value="Isochorismatase-like_hydrls"/>
</dbReference>
<evidence type="ECO:0000256" key="1">
    <source>
        <dbReference type="ARBA" id="ARBA00006336"/>
    </source>
</evidence>
<evidence type="ECO:0000313" key="4">
    <source>
        <dbReference type="EMBL" id="ALS02197.1"/>
    </source>
</evidence>
<evidence type="ECO:0000313" key="5">
    <source>
        <dbReference type="EMBL" id="OJG92448.1"/>
    </source>
</evidence>
<dbReference type="GO" id="GO:0016787">
    <property type="term" value="F:hydrolase activity"/>
    <property type="evidence" value="ECO:0007669"/>
    <property type="project" value="UniProtKB-KW"/>
</dbReference>
<comment type="similarity">
    <text evidence="1">Belongs to the isochorismatase family.</text>
</comment>
<dbReference type="EMBL" id="CP013614">
    <property type="protein sequence ID" value="ALS02197.1"/>
    <property type="molecule type" value="Genomic_DNA"/>
</dbReference>
<dbReference type="InterPro" id="IPR036380">
    <property type="entry name" value="Isochorismatase-like_sf"/>
</dbReference>
<name>A0A0S3KD85_9ENTE</name>
<dbReference type="InterPro" id="IPR000868">
    <property type="entry name" value="Isochorismatase-like_dom"/>
</dbReference>
<accession>A0A0S3KD85</accession>
<protein>
    <submittedName>
        <fullName evidence="4">Amidase</fullName>
    </submittedName>
</protein>
<dbReference type="SUPFAM" id="SSF52499">
    <property type="entry name" value="Isochorismatase-like hydrolases"/>
    <property type="match status" value="1"/>
</dbReference>
<dbReference type="PANTHER" id="PTHR43540">
    <property type="entry name" value="PEROXYUREIDOACRYLATE/UREIDOACRYLATE AMIDOHYDROLASE-RELATED"/>
    <property type="match status" value="1"/>
</dbReference>
<evidence type="ECO:0000313" key="7">
    <source>
        <dbReference type="Proteomes" id="UP000183039"/>
    </source>
</evidence>
<evidence type="ECO:0000313" key="6">
    <source>
        <dbReference type="Proteomes" id="UP000065511"/>
    </source>
</evidence>
<dbReference type="Gene3D" id="3.40.50.850">
    <property type="entry name" value="Isochorismatase-like"/>
    <property type="match status" value="1"/>
</dbReference>
<dbReference type="Proteomes" id="UP000183039">
    <property type="component" value="Unassembled WGS sequence"/>
</dbReference>
<dbReference type="AlphaFoldDB" id="A0A0S3KD85"/>
<keyword evidence="2" id="KW-0378">Hydrolase</keyword>
<dbReference type="RefSeq" id="WP_071877173.1">
    <property type="nucleotide sequence ID" value="NZ_JXLC01000006.1"/>
</dbReference>
<evidence type="ECO:0000259" key="3">
    <source>
        <dbReference type="Pfam" id="PF00857"/>
    </source>
</evidence>
<keyword evidence="6" id="KW-1185">Reference proteome</keyword>
<dbReference type="OrthoDB" id="9785724at2"/>